<proteinExistence type="predicted"/>
<keyword evidence="2" id="KW-1185">Reference proteome</keyword>
<evidence type="ECO:0008006" key="3">
    <source>
        <dbReference type="Google" id="ProtNLM"/>
    </source>
</evidence>
<evidence type="ECO:0000313" key="2">
    <source>
        <dbReference type="Proteomes" id="UP000674938"/>
    </source>
</evidence>
<evidence type="ECO:0000313" key="1">
    <source>
        <dbReference type="EMBL" id="MBP1042823.1"/>
    </source>
</evidence>
<dbReference type="EMBL" id="JAEEGA010000012">
    <property type="protein sequence ID" value="MBP1042823.1"/>
    <property type="molecule type" value="Genomic_DNA"/>
</dbReference>
<dbReference type="AlphaFoldDB" id="A0A940SXX6"/>
<comment type="caution">
    <text evidence="1">The sequence shown here is derived from an EMBL/GenBank/DDBJ whole genome shotgun (WGS) entry which is preliminary data.</text>
</comment>
<protein>
    <recommendedName>
        <fullName evidence="3">Alternate signal-mediated exported protein</fullName>
    </recommendedName>
</protein>
<reference evidence="1" key="1">
    <citation type="submission" date="2020-12" db="EMBL/GenBank/DDBJ databases">
        <title>Vagococcus allomyrinae sp. nov. and Enterococcus lavae sp. nov., isolated from the larvae of Allomyrina dichotoma.</title>
        <authorList>
            <person name="Lee S.D."/>
        </authorList>
    </citation>
    <scope>NUCLEOTIDE SEQUENCE</scope>
    <source>
        <strain evidence="1">BWB3-3</strain>
    </source>
</reference>
<gene>
    <name evidence="1" type="ORF">I6N95_17540</name>
</gene>
<dbReference type="InterPro" id="IPR024008">
    <property type="entry name" value="BsaA"/>
</dbReference>
<dbReference type="RefSeq" id="WP_209530394.1">
    <property type="nucleotide sequence ID" value="NZ_JAEEGA010000012.1"/>
</dbReference>
<dbReference type="Proteomes" id="UP000674938">
    <property type="component" value="Unassembled WGS sequence"/>
</dbReference>
<organism evidence="1 2">
    <name type="scientific">Vagococcus allomyrinae</name>
    <dbReference type="NCBI Taxonomy" id="2794353"/>
    <lineage>
        <taxon>Bacteria</taxon>
        <taxon>Bacillati</taxon>
        <taxon>Bacillota</taxon>
        <taxon>Bacilli</taxon>
        <taxon>Lactobacillales</taxon>
        <taxon>Enterococcaceae</taxon>
        <taxon>Vagococcus</taxon>
    </lineage>
</organism>
<accession>A0A940SXX6</accession>
<name>A0A940SXX6_9ENTE</name>
<sequence>MSRKHNYQKKRRQPLAIWLKKYHKSLLLISVSILSFFLVIKATYAWDTYSTSKENKIGNTAFSVKLKEQFTPNNQWEPGRATVKKVYVLNDGNIPAFVRLRAEEFLLLFEMEIETSALSEGSGNVLSKWPVTPTATIERNQVNTWKVNHYYDKQNSGVFYKGEKTIPSSLSIDGKGLVYEWGEAQRQTTDLAFIDLKFGDVAGDDSSFTSNYWRYGNDGYFYYSERLEPGKETSYFLTETFLSPSTPNRIKESLYKLNILMGGDQALKETLSEWGHDSSTDPIYLLLKDKVIPN</sequence>
<dbReference type="NCBIfam" id="TIGR04090">
    <property type="entry name" value="exp_by_SipW_IV"/>
    <property type="match status" value="1"/>
</dbReference>